<reference evidence="1" key="1">
    <citation type="submission" date="2013-11" db="EMBL/GenBank/DDBJ databases">
        <title>Draft genome sequence of the broad-host-range Rhizobium sp. LPU83 strain, a member of the low-genetic diversity Oregon-like Rhizobium sp. group.</title>
        <authorList>
            <person name="Wibberg D."/>
            <person name="Puehler A."/>
            <person name="Schlueter A."/>
        </authorList>
    </citation>
    <scope>NUCLEOTIDE SEQUENCE [LARGE SCALE GENOMIC DNA]</scope>
    <source>
        <strain evidence="1">LPU83</strain>
        <plasmid evidence="1">pLPU83d</plasmid>
    </source>
</reference>
<sequence length="41" mass="4357">MRLALIATSVAVILLAVAAAYILPRVKASDEPQPHPFTLAK</sequence>
<geneLocation type="plasmid" evidence="1 2">
    <name>pLPU83d</name>
</geneLocation>
<organism evidence="1 2">
    <name type="scientific">Rhizobium favelukesii</name>
    <dbReference type="NCBI Taxonomy" id="348824"/>
    <lineage>
        <taxon>Bacteria</taxon>
        <taxon>Pseudomonadati</taxon>
        <taxon>Pseudomonadota</taxon>
        <taxon>Alphaproteobacteria</taxon>
        <taxon>Hyphomicrobiales</taxon>
        <taxon>Rhizobiaceae</taxon>
        <taxon>Rhizobium/Agrobacterium group</taxon>
        <taxon>Rhizobium</taxon>
    </lineage>
</organism>
<dbReference type="RefSeq" id="WP_258579343.1">
    <property type="nucleotide sequence ID" value="NZ_ATTO01000032.1"/>
</dbReference>
<dbReference type="AlphaFoldDB" id="W6S859"/>
<gene>
    <name evidence="1" type="ORF">LPU83_pLPU83d_0991</name>
</gene>
<protein>
    <submittedName>
        <fullName evidence="1">Uncharacterized protein</fullName>
    </submittedName>
</protein>
<dbReference type="EMBL" id="HG916855">
    <property type="protein sequence ID" value="CDM62361.1"/>
    <property type="molecule type" value="Genomic_DNA"/>
</dbReference>
<dbReference type="PATRIC" id="fig|348824.6.peg.6674"/>
<dbReference type="Proteomes" id="UP000019443">
    <property type="component" value="Plasmid pLPU83d"/>
</dbReference>
<evidence type="ECO:0000313" key="2">
    <source>
        <dbReference type="Proteomes" id="UP000019443"/>
    </source>
</evidence>
<keyword evidence="1" id="KW-0614">Plasmid</keyword>
<name>W6S859_9HYPH</name>
<keyword evidence="2" id="KW-1185">Reference proteome</keyword>
<accession>W6S859</accession>
<evidence type="ECO:0000313" key="1">
    <source>
        <dbReference type="EMBL" id="CDM62361.1"/>
    </source>
</evidence>
<proteinExistence type="predicted"/>
<dbReference type="KEGG" id="rhl:LPU83_pLPU83d_0991"/>
<dbReference type="HOGENOM" id="CLU_3275702_0_0_5"/>